<dbReference type="EMBL" id="HBIP01020941">
    <property type="protein sequence ID" value="CAE0497408.1"/>
    <property type="molecule type" value="Transcribed_RNA"/>
</dbReference>
<dbReference type="PANTHER" id="PTHR46381">
    <property type="entry name" value="MKPA PROTEIN"/>
    <property type="match status" value="1"/>
</dbReference>
<dbReference type="SUPFAM" id="SSF52799">
    <property type="entry name" value="(Phosphotyrosine protein) phosphatases II"/>
    <property type="match status" value="1"/>
</dbReference>
<gene>
    <name evidence="2" type="ORF">DTER00134_LOCUS12481</name>
</gene>
<evidence type="ECO:0000313" key="2">
    <source>
        <dbReference type="EMBL" id="CAE0497408.1"/>
    </source>
</evidence>
<feature type="domain" description="Dual specificity phosphatase catalytic" evidence="1">
    <location>
        <begin position="102"/>
        <end position="181"/>
    </location>
</feature>
<dbReference type="PANTHER" id="PTHR46381:SF2">
    <property type="entry name" value="MAP KINASE PHOSPHATASE"/>
    <property type="match status" value="1"/>
</dbReference>
<dbReference type="Pfam" id="PF00782">
    <property type="entry name" value="DSPc"/>
    <property type="match status" value="1"/>
</dbReference>
<dbReference type="InterPro" id="IPR000340">
    <property type="entry name" value="Dual-sp_phosphatase_cat-dom"/>
</dbReference>
<dbReference type="CDD" id="cd14498">
    <property type="entry name" value="DSP"/>
    <property type="match status" value="1"/>
</dbReference>
<dbReference type="InterPro" id="IPR029021">
    <property type="entry name" value="Prot-tyrosine_phosphatase-like"/>
</dbReference>
<protein>
    <recommendedName>
        <fullName evidence="1">Dual specificity phosphatase catalytic domain-containing protein</fullName>
    </recommendedName>
</protein>
<dbReference type="PRINTS" id="PR01908">
    <property type="entry name" value="ADSPHPHTASE"/>
</dbReference>
<name>A0A7S3VNY1_DUNTE</name>
<reference evidence="2" key="1">
    <citation type="submission" date="2021-01" db="EMBL/GenBank/DDBJ databases">
        <authorList>
            <person name="Corre E."/>
            <person name="Pelletier E."/>
            <person name="Niang G."/>
            <person name="Scheremetjew M."/>
            <person name="Finn R."/>
            <person name="Kale V."/>
            <person name="Holt S."/>
            <person name="Cochrane G."/>
            <person name="Meng A."/>
            <person name="Brown T."/>
            <person name="Cohen L."/>
        </authorList>
    </citation>
    <scope>NUCLEOTIDE SEQUENCE</scope>
    <source>
        <strain evidence="2">CCMP1320</strain>
    </source>
</reference>
<proteinExistence type="predicted"/>
<dbReference type="Gene3D" id="3.90.190.10">
    <property type="entry name" value="Protein tyrosine phosphatase superfamily"/>
    <property type="match status" value="1"/>
</dbReference>
<evidence type="ECO:0000259" key="1">
    <source>
        <dbReference type="Pfam" id="PF00782"/>
    </source>
</evidence>
<organism evidence="2">
    <name type="scientific">Dunaliella tertiolecta</name>
    <name type="common">Green alga</name>
    <dbReference type="NCBI Taxonomy" id="3047"/>
    <lineage>
        <taxon>Eukaryota</taxon>
        <taxon>Viridiplantae</taxon>
        <taxon>Chlorophyta</taxon>
        <taxon>core chlorophytes</taxon>
        <taxon>Chlorophyceae</taxon>
        <taxon>CS clade</taxon>
        <taxon>Chlamydomonadales</taxon>
        <taxon>Dunaliellaceae</taxon>
        <taxon>Dunaliella</taxon>
    </lineage>
</organism>
<dbReference type="AlphaFoldDB" id="A0A7S3VNY1"/>
<accession>A0A7S3VNY1</accession>
<sequence>MHNTSKTGCCACPPGDSPPLFPRFRARFFFGWDLGVQQVGTGEAGMHGGTTPSGQAHRPALKTLDLAALTGSKEDGPPSETQLRRQKYQFFEKQCSEIAPGLYLGGDYVARNREIIGQHGITHVINCVGFICKEYFQGELQYLTYYLQDTPAEDILCILYNAFEFIDQAIANGGRVLVHCSQDSCSA</sequence>